<comment type="caution">
    <text evidence="2">The sequence shown here is derived from an EMBL/GenBank/DDBJ whole genome shotgun (WGS) entry which is preliminary data.</text>
</comment>
<dbReference type="InterPro" id="IPR050904">
    <property type="entry name" value="Adhesion/Biosynth-related"/>
</dbReference>
<protein>
    <submittedName>
        <fullName evidence="2">Fasciclin domain-containing protein</fullName>
    </submittedName>
</protein>
<evidence type="ECO:0000313" key="2">
    <source>
        <dbReference type="EMBL" id="TFD96802.1"/>
    </source>
</evidence>
<evidence type="ECO:0000313" key="3">
    <source>
        <dbReference type="Proteomes" id="UP000297861"/>
    </source>
</evidence>
<dbReference type="EMBL" id="SOML01000004">
    <property type="protein sequence ID" value="TFD96802.1"/>
    <property type="molecule type" value="Genomic_DNA"/>
</dbReference>
<dbReference type="Proteomes" id="UP000297861">
    <property type="component" value="Unassembled WGS sequence"/>
</dbReference>
<evidence type="ECO:0000259" key="1">
    <source>
        <dbReference type="PROSITE" id="PS50213"/>
    </source>
</evidence>
<dbReference type="InterPro" id="IPR000782">
    <property type="entry name" value="FAS1_domain"/>
</dbReference>
<reference evidence="2 3" key="1">
    <citation type="submission" date="2019-03" db="EMBL/GenBank/DDBJ databases">
        <title>San Antonio Military Medical Center submission to MRSN (WRAIR), pending publication.</title>
        <authorList>
            <person name="Blyth D.M."/>
            <person name="Mccarthy S.L."/>
            <person name="Schall S.E."/>
            <person name="Stam J.A."/>
            <person name="Ong A.C."/>
            <person name="Mcgann P.T."/>
        </authorList>
    </citation>
    <scope>NUCLEOTIDE SEQUENCE [LARGE SCALE GENOMIC DNA]</scope>
    <source>
        <strain evidence="2 3">MRSN571793</strain>
    </source>
</reference>
<proteinExistence type="predicted"/>
<dbReference type="STRING" id="1121485.GCA_000426485_02846"/>
<accession>A0A4Y8L5M9</accession>
<dbReference type="Pfam" id="PF02469">
    <property type="entry name" value="Fasciclin"/>
    <property type="match status" value="1"/>
</dbReference>
<dbReference type="PANTHER" id="PTHR10900:SF77">
    <property type="entry name" value="FI19380P1"/>
    <property type="match status" value="1"/>
</dbReference>
<dbReference type="SUPFAM" id="SSF82153">
    <property type="entry name" value="FAS1 domain"/>
    <property type="match status" value="1"/>
</dbReference>
<dbReference type="RefSeq" id="WP_026626697.1">
    <property type="nucleotide sequence ID" value="NZ_JAWZLG010000022.1"/>
</dbReference>
<dbReference type="AlphaFoldDB" id="A0A4Y8L5M9"/>
<keyword evidence="3" id="KW-1185">Reference proteome</keyword>
<dbReference type="OrthoDB" id="1098891at2"/>
<organism evidence="2 3">
    <name type="scientific">Dysgonomonas capnocytophagoides</name>
    <dbReference type="NCBI Taxonomy" id="45254"/>
    <lineage>
        <taxon>Bacteria</taxon>
        <taxon>Pseudomonadati</taxon>
        <taxon>Bacteroidota</taxon>
        <taxon>Bacteroidia</taxon>
        <taxon>Bacteroidales</taxon>
        <taxon>Dysgonomonadaceae</taxon>
        <taxon>Dysgonomonas</taxon>
    </lineage>
</organism>
<dbReference type="SMART" id="SM00554">
    <property type="entry name" value="FAS1"/>
    <property type="match status" value="1"/>
</dbReference>
<feature type="domain" description="FAS1" evidence="1">
    <location>
        <begin position="38"/>
        <end position="159"/>
    </location>
</feature>
<dbReference type="PROSITE" id="PS51257">
    <property type="entry name" value="PROKAR_LIPOPROTEIN"/>
    <property type="match status" value="1"/>
</dbReference>
<dbReference type="InterPro" id="IPR036378">
    <property type="entry name" value="FAS1_dom_sf"/>
</dbReference>
<dbReference type="PROSITE" id="PS50213">
    <property type="entry name" value="FAS1"/>
    <property type="match status" value="1"/>
</dbReference>
<dbReference type="PANTHER" id="PTHR10900">
    <property type="entry name" value="PERIOSTIN-RELATED"/>
    <property type="match status" value="1"/>
</dbReference>
<gene>
    <name evidence="2" type="ORF">E2605_08260</name>
</gene>
<sequence>MNNYRIIYILILVFVAGFTACSENEWDDHVKGTDDTSKSDLLEQIKSNPDLSVFARLIEKTGYDLLLEEASNFTVFAPRNSAWDGIDTTNTTALRKIIAYQIAYGKSISTDAAIHSKLKMINTKYIRFDASSQTLEGAKIVSADQAAGNGVVHVTDKLFDLKENVFDYIISKYKDYKQVQYLEGMNTKVMDTDKSVQIGVDANGQLVYDTVWVDVNPFLTKYPINSEDSLVTYVLLEDDGFTFLKDKYMPYFKQQVDSLTEPLSKKNVCQDMVISLNKVVDLTAVDTVLNVDDVKVPINRANIKATYEASNGRVYVISKSNILLKEKIKPVRIEGENYSSSTSKSNLYVRFKRWASGEKDIMLNCRFVQSDVIHVTGSKGQDSTYTQSKTFYWDNNGALANTQNFHIKYQTSVNSVDYEIRYVAYDDIDWHFSDPNHIFRFEQKLFVSMPGEPELGYSTANGVINNYLGDKVAFVSQDTAGIHKERVMRKWDLVNNTTQYISKPIEKDDSGIMSVPASGKLTMWLCNTARTNATSAQGMLFLDYILLVPKLPAE</sequence>
<dbReference type="Gene3D" id="2.30.180.10">
    <property type="entry name" value="FAS1 domain"/>
    <property type="match status" value="1"/>
</dbReference>
<name>A0A4Y8L5M9_9BACT</name>